<protein>
    <submittedName>
        <fullName evidence="2">Uncharacterized protein</fullName>
    </submittedName>
</protein>
<evidence type="ECO:0000313" key="3">
    <source>
        <dbReference type="Proteomes" id="UP000015104"/>
    </source>
</evidence>
<evidence type="ECO:0000313" key="2">
    <source>
        <dbReference type="EnsemblMetazoa" id="tetur01g14800.1"/>
    </source>
</evidence>
<reference evidence="2" key="2">
    <citation type="submission" date="2015-06" db="UniProtKB">
        <authorList>
            <consortium name="EnsemblMetazoa"/>
        </authorList>
    </citation>
    <scope>IDENTIFICATION</scope>
</reference>
<dbReference type="HOGENOM" id="CLU_1973318_0_0_1"/>
<dbReference type="EMBL" id="CAEY01000481">
    <property type="status" value="NOT_ANNOTATED_CDS"/>
    <property type="molecule type" value="Genomic_DNA"/>
</dbReference>
<feature type="compositionally biased region" description="Polar residues" evidence="1">
    <location>
        <begin position="14"/>
        <end position="33"/>
    </location>
</feature>
<feature type="region of interest" description="Disordered" evidence="1">
    <location>
        <begin position="1"/>
        <end position="47"/>
    </location>
</feature>
<reference evidence="3" key="1">
    <citation type="submission" date="2011-08" db="EMBL/GenBank/DDBJ databases">
        <authorList>
            <person name="Rombauts S."/>
        </authorList>
    </citation>
    <scope>NUCLEOTIDE SEQUENCE</scope>
    <source>
        <strain evidence="3">London</strain>
    </source>
</reference>
<dbReference type="Proteomes" id="UP000015104">
    <property type="component" value="Unassembled WGS sequence"/>
</dbReference>
<keyword evidence="3" id="KW-1185">Reference proteome</keyword>
<organism evidence="2 3">
    <name type="scientific">Tetranychus urticae</name>
    <name type="common">Two-spotted spider mite</name>
    <dbReference type="NCBI Taxonomy" id="32264"/>
    <lineage>
        <taxon>Eukaryota</taxon>
        <taxon>Metazoa</taxon>
        <taxon>Ecdysozoa</taxon>
        <taxon>Arthropoda</taxon>
        <taxon>Chelicerata</taxon>
        <taxon>Arachnida</taxon>
        <taxon>Acari</taxon>
        <taxon>Acariformes</taxon>
        <taxon>Trombidiformes</taxon>
        <taxon>Prostigmata</taxon>
        <taxon>Eleutherengona</taxon>
        <taxon>Raphignathae</taxon>
        <taxon>Tetranychoidea</taxon>
        <taxon>Tetranychidae</taxon>
        <taxon>Tetranychus</taxon>
    </lineage>
</organism>
<proteinExistence type="predicted"/>
<accession>T1JTN7</accession>
<feature type="compositionally biased region" description="Basic and acidic residues" evidence="1">
    <location>
        <begin position="1"/>
        <end position="10"/>
    </location>
</feature>
<dbReference type="EnsemblMetazoa" id="tetur01g14800.1">
    <property type="protein sequence ID" value="tetur01g14800.1"/>
    <property type="gene ID" value="tetur01g14800"/>
</dbReference>
<sequence length="127" mass="14228">MSETIEKGGDSEFNEVTSLGLTNDTSTNDTEGGQLSGDEINANINSEPHPDIIETVVFCKHIYSREQLMESMKAFKGHRINYLVIDSCSIPPFPTNIFNQINILWMEVLNSTVQFRETFFECGAACL</sequence>
<evidence type="ECO:0000256" key="1">
    <source>
        <dbReference type="SAM" id="MobiDB-lite"/>
    </source>
</evidence>
<dbReference type="AlphaFoldDB" id="T1JTN7"/>
<name>T1JTN7_TETUR</name>